<dbReference type="RefSeq" id="WP_174977172.1">
    <property type="nucleotide sequence ID" value="NZ_CABPSE010000006.1"/>
</dbReference>
<dbReference type="InterPro" id="IPR050709">
    <property type="entry name" value="Biotin_Carboxyl_Carrier/Decarb"/>
</dbReference>
<feature type="domain" description="Lipoyl-binding" evidence="2">
    <location>
        <begin position="1"/>
        <end position="76"/>
    </location>
</feature>
<dbReference type="InterPro" id="IPR001882">
    <property type="entry name" value="Biotin_BS"/>
</dbReference>
<dbReference type="PANTHER" id="PTHR45266">
    <property type="entry name" value="OXALOACETATE DECARBOXYLASE ALPHA CHAIN"/>
    <property type="match status" value="1"/>
</dbReference>
<evidence type="ECO:0000313" key="3">
    <source>
        <dbReference type="EMBL" id="VVE01775.1"/>
    </source>
</evidence>
<reference evidence="3 4" key="1">
    <citation type="submission" date="2019-08" db="EMBL/GenBank/DDBJ databases">
        <authorList>
            <person name="Peeters C."/>
        </authorList>
    </citation>
    <scope>NUCLEOTIDE SEQUENCE [LARGE SCALE GENOMIC DNA]</scope>
    <source>
        <strain evidence="3 4">LMG 31111</strain>
    </source>
</reference>
<dbReference type="PANTHER" id="PTHR45266:SF3">
    <property type="entry name" value="OXALOACETATE DECARBOXYLASE ALPHA CHAIN"/>
    <property type="match status" value="1"/>
</dbReference>
<evidence type="ECO:0000259" key="2">
    <source>
        <dbReference type="PROSITE" id="PS50968"/>
    </source>
</evidence>
<accession>A0A5E4USA0</accession>
<keyword evidence="1" id="KW-0092">Biotin</keyword>
<dbReference type="Pfam" id="PF00364">
    <property type="entry name" value="Biotin_lipoyl"/>
    <property type="match status" value="1"/>
</dbReference>
<dbReference type="InterPro" id="IPR000089">
    <property type="entry name" value="Biotin_lipoyl"/>
</dbReference>
<sequence>MPIEIQGTVVAADIAENVWKLLAQQGEKVGAGDPLLILEAMKMEFRIAAPHDGVVGSLHCRPDMMIGAGDPLVSLV</sequence>
<dbReference type="PROSITE" id="PS00188">
    <property type="entry name" value="BIOTIN"/>
    <property type="match status" value="1"/>
</dbReference>
<dbReference type="PROSITE" id="PS50968">
    <property type="entry name" value="BIOTINYL_LIPOYL"/>
    <property type="match status" value="1"/>
</dbReference>
<proteinExistence type="predicted"/>
<dbReference type="SUPFAM" id="SSF51230">
    <property type="entry name" value="Single hybrid motif"/>
    <property type="match status" value="1"/>
</dbReference>
<dbReference type="Proteomes" id="UP000383971">
    <property type="component" value="Unassembled WGS sequence"/>
</dbReference>
<protein>
    <submittedName>
        <fullName evidence="3">Urea carboxylase</fullName>
    </submittedName>
</protein>
<dbReference type="Gene3D" id="2.40.50.100">
    <property type="match status" value="1"/>
</dbReference>
<dbReference type="InterPro" id="IPR011053">
    <property type="entry name" value="Single_hybrid_motif"/>
</dbReference>
<evidence type="ECO:0000256" key="1">
    <source>
        <dbReference type="ARBA" id="ARBA00023267"/>
    </source>
</evidence>
<dbReference type="EMBL" id="CABPSE010000006">
    <property type="protein sequence ID" value="VVE01775.1"/>
    <property type="molecule type" value="Genomic_DNA"/>
</dbReference>
<evidence type="ECO:0000313" key="4">
    <source>
        <dbReference type="Proteomes" id="UP000383971"/>
    </source>
</evidence>
<organism evidence="3 4">
    <name type="scientific">Pandoraea communis</name>
    <dbReference type="NCBI Taxonomy" id="2508297"/>
    <lineage>
        <taxon>Bacteria</taxon>
        <taxon>Pseudomonadati</taxon>
        <taxon>Pseudomonadota</taxon>
        <taxon>Betaproteobacteria</taxon>
        <taxon>Burkholderiales</taxon>
        <taxon>Burkholderiaceae</taxon>
        <taxon>Pandoraea</taxon>
    </lineage>
</organism>
<dbReference type="AlphaFoldDB" id="A0A5E4USA0"/>
<name>A0A5E4USA0_9BURK</name>
<gene>
    <name evidence="3" type="ORF">PCO31111_02190</name>
</gene>
<keyword evidence="4" id="KW-1185">Reference proteome</keyword>
<dbReference type="CDD" id="cd06850">
    <property type="entry name" value="biotinyl_domain"/>
    <property type="match status" value="1"/>
</dbReference>